<reference evidence="2 3" key="1">
    <citation type="journal article" date="2018" name="Sci. Rep.">
        <title>Genomic signatures of local adaptation to the degree of environmental predictability in rotifers.</title>
        <authorList>
            <person name="Franch-Gras L."/>
            <person name="Hahn C."/>
            <person name="Garcia-Roger E.M."/>
            <person name="Carmona M.J."/>
            <person name="Serra M."/>
            <person name="Gomez A."/>
        </authorList>
    </citation>
    <scope>NUCLEOTIDE SEQUENCE [LARGE SCALE GENOMIC DNA]</scope>
    <source>
        <strain evidence="2">HYR1</strain>
    </source>
</reference>
<feature type="transmembrane region" description="Helical" evidence="1">
    <location>
        <begin position="12"/>
        <end position="31"/>
    </location>
</feature>
<keyword evidence="1" id="KW-1133">Transmembrane helix</keyword>
<keyword evidence="3" id="KW-1185">Reference proteome</keyword>
<proteinExistence type="predicted"/>
<dbReference type="Proteomes" id="UP000276133">
    <property type="component" value="Unassembled WGS sequence"/>
</dbReference>
<evidence type="ECO:0000313" key="2">
    <source>
        <dbReference type="EMBL" id="RMZ97030.1"/>
    </source>
</evidence>
<organism evidence="2 3">
    <name type="scientific">Brachionus plicatilis</name>
    <name type="common">Marine rotifer</name>
    <name type="synonym">Brachionus muelleri</name>
    <dbReference type="NCBI Taxonomy" id="10195"/>
    <lineage>
        <taxon>Eukaryota</taxon>
        <taxon>Metazoa</taxon>
        <taxon>Spiralia</taxon>
        <taxon>Gnathifera</taxon>
        <taxon>Rotifera</taxon>
        <taxon>Eurotatoria</taxon>
        <taxon>Monogononta</taxon>
        <taxon>Pseudotrocha</taxon>
        <taxon>Ploima</taxon>
        <taxon>Brachionidae</taxon>
        <taxon>Brachionus</taxon>
    </lineage>
</organism>
<keyword evidence="1" id="KW-0472">Membrane</keyword>
<dbReference type="EMBL" id="REGN01011681">
    <property type="protein sequence ID" value="RMZ97030.1"/>
    <property type="molecule type" value="Genomic_DNA"/>
</dbReference>
<keyword evidence="1" id="KW-0812">Transmembrane</keyword>
<protein>
    <submittedName>
        <fullName evidence="2">Uncharacterized protein</fullName>
    </submittedName>
</protein>
<comment type="caution">
    <text evidence="2">The sequence shown here is derived from an EMBL/GenBank/DDBJ whole genome shotgun (WGS) entry which is preliminary data.</text>
</comment>
<accession>A0A3M7PE48</accession>
<dbReference type="AlphaFoldDB" id="A0A3M7PE48"/>
<name>A0A3M7PE48_BRAPC</name>
<gene>
    <name evidence="2" type="ORF">BpHYR1_022892</name>
</gene>
<sequence length="32" mass="3770">MKTFNIKVSTFYILLRFLLTFLTNLLTFSGLI</sequence>
<evidence type="ECO:0000313" key="3">
    <source>
        <dbReference type="Proteomes" id="UP000276133"/>
    </source>
</evidence>
<evidence type="ECO:0000256" key="1">
    <source>
        <dbReference type="SAM" id="Phobius"/>
    </source>
</evidence>